<dbReference type="InterPro" id="IPR036443">
    <property type="entry name" value="Znf_RanBP2_sf"/>
</dbReference>
<dbReference type="PROSITE" id="PS01358">
    <property type="entry name" value="ZF_RANBP2_1"/>
    <property type="match status" value="1"/>
</dbReference>
<dbReference type="SUPFAM" id="SSF144091">
    <property type="entry name" value="Rhomboid-like"/>
    <property type="match status" value="1"/>
</dbReference>
<evidence type="ECO:0000256" key="5">
    <source>
        <dbReference type="ARBA" id="ARBA00022723"/>
    </source>
</evidence>
<dbReference type="SUPFAM" id="SSF90209">
    <property type="entry name" value="Ran binding protein zinc finger-like"/>
    <property type="match status" value="1"/>
</dbReference>
<keyword evidence="15" id="KW-1185">Reference proteome</keyword>
<gene>
    <name evidence="14" type="ORF">ZOSMA_79G00540</name>
</gene>
<evidence type="ECO:0000256" key="2">
    <source>
        <dbReference type="ARBA" id="ARBA00009045"/>
    </source>
</evidence>
<dbReference type="InterPro" id="IPR035952">
    <property type="entry name" value="Rhomboid-like_sf"/>
</dbReference>
<evidence type="ECO:0000313" key="15">
    <source>
        <dbReference type="Proteomes" id="UP000036987"/>
    </source>
</evidence>
<dbReference type="GO" id="GO:0016020">
    <property type="term" value="C:membrane"/>
    <property type="evidence" value="ECO:0007669"/>
    <property type="project" value="UniProtKB-SubCell"/>
</dbReference>
<feature type="transmembrane region" description="Helical" evidence="12">
    <location>
        <begin position="228"/>
        <end position="246"/>
    </location>
</feature>
<evidence type="ECO:0000313" key="14">
    <source>
        <dbReference type="EMBL" id="KMZ58211.1"/>
    </source>
</evidence>
<dbReference type="AlphaFoldDB" id="A0A0K9NN85"/>
<dbReference type="STRING" id="29655.A0A0K9NN85"/>
<reference evidence="15" key="1">
    <citation type="journal article" date="2016" name="Nature">
        <title>The genome of the seagrass Zostera marina reveals angiosperm adaptation to the sea.</title>
        <authorList>
            <person name="Olsen J.L."/>
            <person name="Rouze P."/>
            <person name="Verhelst B."/>
            <person name="Lin Y.-C."/>
            <person name="Bayer T."/>
            <person name="Collen J."/>
            <person name="Dattolo E."/>
            <person name="De Paoli E."/>
            <person name="Dittami S."/>
            <person name="Maumus F."/>
            <person name="Michel G."/>
            <person name="Kersting A."/>
            <person name="Lauritano C."/>
            <person name="Lohaus R."/>
            <person name="Toepel M."/>
            <person name="Tonon T."/>
            <person name="Vanneste K."/>
            <person name="Amirebrahimi M."/>
            <person name="Brakel J."/>
            <person name="Bostroem C."/>
            <person name="Chovatia M."/>
            <person name="Grimwood J."/>
            <person name="Jenkins J.W."/>
            <person name="Jueterbock A."/>
            <person name="Mraz A."/>
            <person name="Stam W.T."/>
            <person name="Tice H."/>
            <person name="Bornberg-Bauer E."/>
            <person name="Green P.J."/>
            <person name="Pearson G.A."/>
            <person name="Procaccini G."/>
            <person name="Duarte C.M."/>
            <person name="Schmutz J."/>
            <person name="Reusch T.B.H."/>
            <person name="Van de Peer Y."/>
        </authorList>
    </citation>
    <scope>NUCLEOTIDE SEQUENCE [LARGE SCALE GENOMIC DNA]</scope>
    <source>
        <strain evidence="15">cv. Finnish</strain>
    </source>
</reference>
<evidence type="ECO:0000259" key="13">
    <source>
        <dbReference type="PROSITE" id="PS50199"/>
    </source>
</evidence>
<evidence type="ECO:0000256" key="10">
    <source>
        <dbReference type="ARBA" id="ARBA00023136"/>
    </source>
</evidence>
<evidence type="ECO:0000256" key="11">
    <source>
        <dbReference type="PROSITE-ProRule" id="PRU00322"/>
    </source>
</evidence>
<dbReference type="InterPro" id="IPR001876">
    <property type="entry name" value="Znf_RanBP2"/>
</dbReference>
<evidence type="ECO:0000256" key="9">
    <source>
        <dbReference type="ARBA" id="ARBA00022989"/>
    </source>
</evidence>
<dbReference type="GO" id="GO:0006508">
    <property type="term" value="P:proteolysis"/>
    <property type="evidence" value="ECO:0007669"/>
    <property type="project" value="UniProtKB-KW"/>
</dbReference>
<dbReference type="Pfam" id="PF01694">
    <property type="entry name" value="Rhomboid"/>
    <property type="match status" value="1"/>
</dbReference>
<proteinExistence type="inferred from homology"/>
<dbReference type="GO" id="GO:0008270">
    <property type="term" value="F:zinc ion binding"/>
    <property type="evidence" value="ECO:0007669"/>
    <property type="project" value="UniProtKB-KW"/>
</dbReference>
<comment type="caution">
    <text evidence="14">The sequence shown here is derived from an EMBL/GenBank/DDBJ whole genome shotgun (WGS) entry which is preliminary data.</text>
</comment>
<evidence type="ECO:0000256" key="4">
    <source>
        <dbReference type="ARBA" id="ARBA00022692"/>
    </source>
</evidence>
<dbReference type="EMBL" id="LFYR01001977">
    <property type="protein sequence ID" value="KMZ58211.1"/>
    <property type="molecule type" value="Genomic_DNA"/>
</dbReference>
<dbReference type="Gene3D" id="1.20.1540.10">
    <property type="entry name" value="Rhomboid-like"/>
    <property type="match status" value="1"/>
</dbReference>
<dbReference type="InterPro" id="IPR022764">
    <property type="entry name" value="Peptidase_S54_rhomboid_dom"/>
</dbReference>
<accession>A0A0K9NN85</accession>
<dbReference type="GO" id="GO:0004252">
    <property type="term" value="F:serine-type endopeptidase activity"/>
    <property type="evidence" value="ECO:0000318"/>
    <property type="project" value="GO_Central"/>
</dbReference>
<feature type="transmembrane region" description="Helical" evidence="12">
    <location>
        <begin position="186"/>
        <end position="216"/>
    </location>
</feature>
<evidence type="ECO:0000256" key="6">
    <source>
        <dbReference type="ARBA" id="ARBA00022771"/>
    </source>
</evidence>
<keyword evidence="6 11" id="KW-0863">Zinc-finger</keyword>
<dbReference type="PANTHER" id="PTHR43066:SF1">
    <property type="entry name" value="RHOMBOID PROTEIN 2"/>
    <property type="match status" value="1"/>
</dbReference>
<feature type="domain" description="RanBP2-type" evidence="13">
    <location>
        <begin position="272"/>
        <end position="301"/>
    </location>
</feature>
<keyword evidence="10 12" id="KW-0472">Membrane</keyword>
<dbReference type="Gene3D" id="2.30.30.380">
    <property type="entry name" value="Zn-finger domain of Sec23/24"/>
    <property type="match status" value="1"/>
</dbReference>
<evidence type="ECO:0000256" key="7">
    <source>
        <dbReference type="ARBA" id="ARBA00022801"/>
    </source>
</evidence>
<evidence type="ECO:0000256" key="3">
    <source>
        <dbReference type="ARBA" id="ARBA00022670"/>
    </source>
</evidence>
<keyword evidence="8" id="KW-0862">Zinc</keyword>
<dbReference type="OMA" id="IPEVHID"/>
<dbReference type="Proteomes" id="UP000036987">
    <property type="component" value="Unassembled WGS sequence"/>
</dbReference>
<evidence type="ECO:0000256" key="8">
    <source>
        <dbReference type="ARBA" id="ARBA00022833"/>
    </source>
</evidence>
<keyword evidence="7" id="KW-0378">Hydrolase</keyword>
<name>A0A0K9NN85_ZOSMR</name>
<dbReference type="PANTHER" id="PTHR43066">
    <property type="entry name" value="RHOMBOID-RELATED PROTEIN"/>
    <property type="match status" value="1"/>
</dbReference>
<dbReference type="OrthoDB" id="10257275at2759"/>
<feature type="transmembrane region" description="Helical" evidence="12">
    <location>
        <begin position="114"/>
        <end position="140"/>
    </location>
</feature>
<dbReference type="FunFam" id="1.20.1540.10:FF:000026">
    <property type="entry name" value="Rhomboid-like protein 14, mitochondrial"/>
    <property type="match status" value="1"/>
</dbReference>
<evidence type="ECO:0000256" key="1">
    <source>
        <dbReference type="ARBA" id="ARBA00004141"/>
    </source>
</evidence>
<organism evidence="14 15">
    <name type="scientific">Zostera marina</name>
    <name type="common">Eelgrass</name>
    <dbReference type="NCBI Taxonomy" id="29655"/>
    <lineage>
        <taxon>Eukaryota</taxon>
        <taxon>Viridiplantae</taxon>
        <taxon>Streptophyta</taxon>
        <taxon>Embryophyta</taxon>
        <taxon>Tracheophyta</taxon>
        <taxon>Spermatophyta</taxon>
        <taxon>Magnoliopsida</taxon>
        <taxon>Liliopsida</taxon>
        <taxon>Zosteraceae</taxon>
        <taxon>Zostera</taxon>
    </lineage>
</organism>
<protein>
    <recommendedName>
        <fullName evidence="13">RanBP2-type domain-containing protein</fullName>
    </recommendedName>
</protein>
<comment type="similarity">
    <text evidence="2">Belongs to the peptidase S54 family.</text>
</comment>
<comment type="subcellular location">
    <subcellularLocation>
        <location evidence="1">Membrane</location>
        <topology evidence="1">Multi-pass membrane protein</topology>
    </subcellularLocation>
</comment>
<keyword evidence="5" id="KW-0479">Metal-binding</keyword>
<keyword evidence="4 12" id="KW-0812">Transmembrane</keyword>
<dbReference type="PROSITE" id="PS50199">
    <property type="entry name" value="ZF_RANBP2_2"/>
    <property type="match status" value="1"/>
</dbReference>
<keyword evidence="3" id="KW-0645">Protease</keyword>
<keyword evidence="9 12" id="KW-1133">Transmembrane helix</keyword>
<evidence type="ECO:0000256" key="12">
    <source>
        <dbReference type="SAM" id="Phobius"/>
    </source>
</evidence>
<sequence length="325" mass="37136">MERGGRGRISSGMLPLLAIQVANEYYRRGNKPPVTAGLLLANTLVYIRPGPLHKILPRIDEVWFNPYLIVKYKDMKRFFLSAFYHTGESHLFYNMVSLLWKGIHLESSMGSVDFASMVATLLGLSQGITLIMAKMLLVLFDYETAYYRQYAVGFSGVLFGMKMVLNSQSDDFTYVHGLIVPTRFAAWAELFLIQLFVPGVSFLGHLGGILAGMLYLWMKGRQSSPDPLTSLIKHVVGLVGWPFRFIKNIFRNRRNRISGRGRVGEGRFGPSVSGTWRCRICTYDNSDWNDVCEMCNTERSYHVSQQPNMVSLEELRRRRLERFSS</sequence>